<evidence type="ECO:0000313" key="2">
    <source>
        <dbReference type="Proteomes" id="UP001165960"/>
    </source>
</evidence>
<comment type="caution">
    <text evidence="1">The sequence shown here is derived from an EMBL/GenBank/DDBJ whole genome shotgun (WGS) entry which is preliminary data.</text>
</comment>
<accession>A0ACC2U0A8</accession>
<evidence type="ECO:0000313" key="1">
    <source>
        <dbReference type="EMBL" id="KAJ9080253.1"/>
    </source>
</evidence>
<sequence>MNSAIYKYFPKVGERLHCLVCDYDYAIHAPLSTLQKHLRIKHNFSIRHPLSQEQLQKAIHDARKVRRSANPEPKPQALSYLLNPSPEPEQDAAENALVDWLLSERIPISAVTKPSFQNLISHFNRNTPLPSATRIRQLVNQRFSAVLNEEQPPPMSSSNNPASPLSSRTFPPRSPLLLPKEPPLYPLLLLLDF</sequence>
<keyword evidence="2" id="KW-1185">Reference proteome</keyword>
<organism evidence="1 2">
    <name type="scientific">Entomophthora muscae</name>
    <dbReference type="NCBI Taxonomy" id="34485"/>
    <lineage>
        <taxon>Eukaryota</taxon>
        <taxon>Fungi</taxon>
        <taxon>Fungi incertae sedis</taxon>
        <taxon>Zoopagomycota</taxon>
        <taxon>Entomophthoromycotina</taxon>
        <taxon>Entomophthoromycetes</taxon>
        <taxon>Entomophthorales</taxon>
        <taxon>Entomophthoraceae</taxon>
        <taxon>Entomophthora</taxon>
    </lineage>
</organism>
<proteinExistence type="predicted"/>
<dbReference type="Proteomes" id="UP001165960">
    <property type="component" value="Unassembled WGS sequence"/>
</dbReference>
<gene>
    <name evidence="1" type="ORF">DSO57_1027013</name>
</gene>
<dbReference type="EMBL" id="QTSX02001582">
    <property type="protein sequence ID" value="KAJ9080253.1"/>
    <property type="molecule type" value="Genomic_DNA"/>
</dbReference>
<protein>
    <submittedName>
        <fullName evidence="1">Uncharacterized protein</fullName>
    </submittedName>
</protein>
<name>A0ACC2U0A8_9FUNG</name>
<reference evidence="1" key="1">
    <citation type="submission" date="2022-04" db="EMBL/GenBank/DDBJ databases">
        <title>Genome of the entomopathogenic fungus Entomophthora muscae.</title>
        <authorList>
            <person name="Elya C."/>
            <person name="Lovett B.R."/>
            <person name="Lee E."/>
            <person name="Macias A.M."/>
            <person name="Hajek A.E."/>
            <person name="De Bivort B.L."/>
            <person name="Kasson M.T."/>
            <person name="De Fine Licht H.H."/>
            <person name="Stajich J.E."/>
        </authorList>
    </citation>
    <scope>NUCLEOTIDE SEQUENCE</scope>
    <source>
        <strain evidence="1">Berkeley</strain>
    </source>
</reference>